<evidence type="ECO:0000313" key="1">
    <source>
        <dbReference type="EMBL" id="GIY66633.1"/>
    </source>
</evidence>
<dbReference type="Proteomes" id="UP001054945">
    <property type="component" value="Unassembled WGS sequence"/>
</dbReference>
<protein>
    <submittedName>
        <fullName evidence="1">Uncharacterized protein</fullName>
    </submittedName>
</protein>
<gene>
    <name evidence="1" type="ORF">CEXT_24661</name>
</gene>
<sequence length="117" mass="13544">MSSRYLPQPMESTGHSQLRLVIFQVDRSLVGFYRSEMKRNERIISVSVPRPEMSLLHRTEIPCPSNGFSCLFVHRKLTFRFGRLVTGFCIQIEKVLLIAHPSCVIRCSSLLRSFPFK</sequence>
<dbReference type="AlphaFoldDB" id="A0AAV4VAD0"/>
<dbReference type="EMBL" id="BPLR01014137">
    <property type="protein sequence ID" value="GIY66633.1"/>
    <property type="molecule type" value="Genomic_DNA"/>
</dbReference>
<accession>A0AAV4VAD0</accession>
<keyword evidence="2" id="KW-1185">Reference proteome</keyword>
<name>A0AAV4VAD0_CAEEX</name>
<organism evidence="1 2">
    <name type="scientific">Caerostris extrusa</name>
    <name type="common">Bark spider</name>
    <name type="synonym">Caerostris bankana</name>
    <dbReference type="NCBI Taxonomy" id="172846"/>
    <lineage>
        <taxon>Eukaryota</taxon>
        <taxon>Metazoa</taxon>
        <taxon>Ecdysozoa</taxon>
        <taxon>Arthropoda</taxon>
        <taxon>Chelicerata</taxon>
        <taxon>Arachnida</taxon>
        <taxon>Araneae</taxon>
        <taxon>Araneomorphae</taxon>
        <taxon>Entelegynae</taxon>
        <taxon>Araneoidea</taxon>
        <taxon>Araneidae</taxon>
        <taxon>Caerostris</taxon>
    </lineage>
</organism>
<proteinExistence type="predicted"/>
<evidence type="ECO:0000313" key="2">
    <source>
        <dbReference type="Proteomes" id="UP001054945"/>
    </source>
</evidence>
<comment type="caution">
    <text evidence="1">The sequence shown here is derived from an EMBL/GenBank/DDBJ whole genome shotgun (WGS) entry which is preliminary data.</text>
</comment>
<reference evidence="1 2" key="1">
    <citation type="submission" date="2021-06" db="EMBL/GenBank/DDBJ databases">
        <title>Caerostris extrusa draft genome.</title>
        <authorList>
            <person name="Kono N."/>
            <person name="Arakawa K."/>
        </authorList>
    </citation>
    <scope>NUCLEOTIDE SEQUENCE [LARGE SCALE GENOMIC DNA]</scope>
</reference>